<reference evidence="1" key="1">
    <citation type="submission" date="2021-04" db="EMBL/GenBank/DDBJ databases">
        <title>Devosia litorisediminis sp. nov., isolated from a sand dune.</title>
        <authorList>
            <person name="Park S."/>
            <person name="Yoon J.-H."/>
        </authorList>
    </citation>
    <scope>NUCLEOTIDE SEQUENCE</scope>
    <source>
        <strain evidence="1">BSSL-BM10</strain>
    </source>
</reference>
<gene>
    <name evidence="1" type="ORF">KD146_12995</name>
</gene>
<organism evidence="1 2">
    <name type="scientific">Devosia litorisediminis</name>
    <dbReference type="NCBI Taxonomy" id="2829817"/>
    <lineage>
        <taxon>Bacteria</taxon>
        <taxon>Pseudomonadati</taxon>
        <taxon>Pseudomonadota</taxon>
        <taxon>Alphaproteobacteria</taxon>
        <taxon>Hyphomicrobiales</taxon>
        <taxon>Devosiaceae</taxon>
        <taxon>Devosia</taxon>
    </lineage>
</organism>
<name>A0A942ECW5_9HYPH</name>
<protein>
    <submittedName>
        <fullName evidence="1">Uncharacterized protein</fullName>
    </submittedName>
</protein>
<dbReference type="RefSeq" id="WP_212659260.1">
    <property type="nucleotide sequence ID" value="NZ_JAGXTP010000002.1"/>
</dbReference>
<dbReference type="EMBL" id="JAGXTP010000002">
    <property type="protein sequence ID" value="MBS3849615.1"/>
    <property type="molecule type" value="Genomic_DNA"/>
</dbReference>
<evidence type="ECO:0000313" key="1">
    <source>
        <dbReference type="EMBL" id="MBS3849615.1"/>
    </source>
</evidence>
<dbReference type="Proteomes" id="UP000678281">
    <property type="component" value="Unassembled WGS sequence"/>
</dbReference>
<accession>A0A942ECW5</accession>
<comment type="caution">
    <text evidence="1">The sequence shown here is derived from an EMBL/GenBank/DDBJ whole genome shotgun (WGS) entry which is preliminary data.</text>
</comment>
<keyword evidence="2" id="KW-1185">Reference proteome</keyword>
<sequence length="143" mass="16313">MTLDELAISLPNGLHDAELHRCTIDYAARSVQLVLKLWVGRAEQMEVYRPAIINIIGMHFWIVESADPEYPGDDAWLIIDTGEVSALERTPAIHLPDVPQTSFVNWIYVRQWNAFIYVAAETADHRWTGPEEDHAQTIDRTSD</sequence>
<proteinExistence type="predicted"/>
<evidence type="ECO:0000313" key="2">
    <source>
        <dbReference type="Proteomes" id="UP000678281"/>
    </source>
</evidence>
<dbReference type="AlphaFoldDB" id="A0A942ECW5"/>